<evidence type="ECO:0000256" key="1">
    <source>
        <dbReference type="SAM" id="MobiDB-lite"/>
    </source>
</evidence>
<reference evidence="3" key="1">
    <citation type="journal article" date="2015" name="Proc. Natl. Acad. Sci. U.S.A.">
        <title>Genome sequence of the Asian Tiger mosquito, Aedes albopictus, reveals insights into its biology, genetics, and evolution.</title>
        <authorList>
            <person name="Chen X.G."/>
            <person name="Jiang X."/>
            <person name="Gu J."/>
            <person name="Xu M."/>
            <person name="Wu Y."/>
            <person name="Deng Y."/>
            <person name="Zhang C."/>
            <person name="Bonizzoni M."/>
            <person name="Dermauw W."/>
            <person name="Vontas J."/>
            <person name="Armbruster P."/>
            <person name="Huang X."/>
            <person name="Yang Y."/>
            <person name="Zhang H."/>
            <person name="He W."/>
            <person name="Peng H."/>
            <person name="Liu Y."/>
            <person name="Wu K."/>
            <person name="Chen J."/>
            <person name="Lirakis M."/>
            <person name="Topalis P."/>
            <person name="Van Leeuwen T."/>
            <person name="Hall A.B."/>
            <person name="Jiang X."/>
            <person name="Thorpe C."/>
            <person name="Mueller R.L."/>
            <person name="Sun C."/>
            <person name="Waterhouse R.M."/>
            <person name="Yan G."/>
            <person name="Tu Z.J."/>
            <person name="Fang X."/>
            <person name="James A.A."/>
        </authorList>
    </citation>
    <scope>NUCLEOTIDE SEQUENCE [LARGE SCALE GENOMIC DNA]</scope>
    <source>
        <strain evidence="3">Foshan</strain>
    </source>
</reference>
<dbReference type="Proteomes" id="UP000069940">
    <property type="component" value="Unassembled WGS sequence"/>
</dbReference>
<dbReference type="EnsemblMetazoa" id="AALFPA23_017239.R25125">
    <property type="protein sequence ID" value="AALFPA23_017239.P25125"/>
    <property type="gene ID" value="AALFPA23_017239"/>
</dbReference>
<dbReference type="RefSeq" id="XP_019526804.3">
    <property type="nucleotide sequence ID" value="XM_019671259.3"/>
</dbReference>
<feature type="compositionally biased region" description="Basic and acidic residues" evidence="1">
    <location>
        <begin position="223"/>
        <end position="241"/>
    </location>
</feature>
<organism evidence="2 3">
    <name type="scientific">Aedes albopictus</name>
    <name type="common">Asian tiger mosquito</name>
    <name type="synonym">Stegomyia albopicta</name>
    <dbReference type="NCBI Taxonomy" id="7160"/>
    <lineage>
        <taxon>Eukaryota</taxon>
        <taxon>Metazoa</taxon>
        <taxon>Ecdysozoa</taxon>
        <taxon>Arthropoda</taxon>
        <taxon>Hexapoda</taxon>
        <taxon>Insecta</taxon>
        <taxon>Pterygota</taxon>
        <taxon>Neoptera</taxon>
        <taxon>Endopterygota</taxon>
        <taxon>Diptera</taxon>
        <taxon>Nematocera</taxon>
        <taxon>Culicoidea</taxon>
        <taxon>Culicidae</taxon>
        <taxon>Culicinae</taxon>
        <taxon>Aedini</taxon>
        <taxon>Aedes</taxon>
        <taxon>Stegomyia</taxon>
    </lineage>
</organism>
<protein>
    <submittedName>
        <fullName evidence="2">Uncharacterized protein</fullName>
    </submittedName>
</protein>
<evidence type="ECO:0000313" key="3">
    <source>
        <dbReference type="Proteomes" id="UP000069940"/>
    </source>
</evidence>
<feature type="region of interest" description="Disordered" evidence="1">
    <location>
        <begin position="40"/>
        <end position="65"/>
    </location>
</feature>
<sequence length="282" mass="32939">MDTRKAKLAEINNFIENANSTIDKMLHSFAWSRDVLQSKNKTSAPVGRQNLSSCRTESAGQHKSKDLIEEPLPESFLDGKHPCSIKFDHAPEQVPKSHKDLITNFTREERLAMYEQTIASTPKHESLPELQLNFKKRDNQERLTSLADIAAYRRDTHRRSQKYRFAKNPLSYQEEMRNLIQLQTDALAEYLGQSKVVDTRGKDRDSRKEADSSRSSLSNPQHVSREREKRRASRDVDERDKHKDRKSKKRRRSRSRSRSGSRHKHKSKKKRSKDKGKHKSKH</sequence>
<feature type="compositionally biased region" description="Basic residues" evidence="1">
    <location>
        <begin position="242"/>
        <end position="282"/>
    </location>
</feature>
<feature type="region of interest" description="Disordered" evidence="1">
    <location>
        <begin position="198"/>
        <end position="282"/>
    </location>
</feature>
<keyword evidence="3" id="KW-1185">Reference proteome</keyword>
<name>A0ABM1ZCJ7_AEDAL</name>
<evidence type="ECO:0000313" key="2">
    <source>
        <dbReference type="EnsemblMetazoa" id="AALFPA23_017239.P25125"/>
    </source>
</evidence>
<proteinExistence type="predicted"/>
<feature type="compositionally biased region" description="Basic and acidic residues" evidence="1">
    <location>
        <begin position="198"/>
        <end position="212"/>
    </location>
</feature>
<feature type="compositionally biased region" description="Polar residues" evidence="1">
    <location>
        <begin position="40"/>
        <end position="61"/>
    </location>
</feature>
<accession>A0ABM1ZCJ7</accession>
<dbReference type="GeneID" id="109398829"/>
<reference evidence="2" key="2">
    <citation type="submission" date="2025-05" db="UniProtKB">
        <authorList>
            <consortium name="EnsemblMetazoa"/>
        </authorList>
    </citation>
    <scope>IDENTIFICATION</scope>
    <source>
        <strain evidence="2">Foshan</strain>
    </source>
</reference>
<feature type="compositionally biased region" description="Polar residues" evidence="1">
    <location>
        <begin position="213"/>
        <end position="222"/>
    </location>
</feature>